<reference evidence="2" key="1">
    <citation type="submission" date="2016-11" db="UniProtKB">
        <authorList>
            <consortium name="WormBaseParasite"/>
        </authorList>
    </citation>
    <scope>IDENTIFICATION</scope>
</reference>
<sequence length="96" mass="10863">QHAVNKPFRIVIPPTADPIRQRVLQAMSRVFAETGNCARFKESGSRRTALSSFLIPKRQRRTTSARQMHYFVDAAFSSNGQNTIEAGCRQAARRSR</sequence>
<dbReference type="WBParaSite" id="maker-unitig_34706-snap-gene-0.2-mRNA-1">
    <property type="protein sequence ID" value="maker-unitig_34706-snap-gene-0.2-mRNA-1"/>
    <property type="gene ID" value="maker-unitig_34706-snap-gene-0.2"/>
</dbReference>
<keyword evidence="1" id="KW-1185">Reference proteome</keyword>
<name>A0A1I8FH88_9PLAT</name>
<accession>A0A1I8FH88</accession>
<dbReference type="Proteomes" id="UP000095280">
    <property type="component" value="Unplaced"/>
</dbReference>
<protein>
    <submittedName>
        <fullName evidence="2">Astacin</fullName>
    </submittedName>
</protein>
<evidence type="ECO:0000313" key="2">
    <source>
        <dbReference type="WBParaSite" id="maker-unitig_34706-snap-gene-0.2-mRNA-1"/>
    </source>
</evidence>
<evidence type="ECO:0000313" key="1">
    <source>
        <dbReference type="Proteomes" id="UP000095280"/>
    </source>
</evidence>
<dbReference type="AlphaFoldDB" id="A0A1I8FH88"/>
<organism evidence="1 2">
    <name type="scientific">Macrostomum lignano</name>
    <dbReference type="NCBI Taxonomy" id="282301"/>
    <lineage>
        <taxon>Eukaryota</taxon>
        <taxon>Metazoa</taxon>
        <taxon>Spiralia</taxon>
        <taxon>Lophotrochozoa</taxon>
        <taxon>Platyhelminthes</taxon>
        <taxon>Rhabditophora</taxon>
        <taxon>Macrostomorpha</taxon>
        <taxon>Macrostomida</taxon>
        <taxon>Macrostomidae</taxon>
        <taxon>Macrostomum</taxon>
    </lineage>
</organism>
<proteinExistence type="predicted"/>